<gene>
    <name evidence="3" type="ORF">NCTC11862_00241</name>
</gene>
<dbReference type="InterPro" id="IPR001254">
    <property type="entry name" value="Trypsin_dom"/>
</dbReference>
<dbReference type="EMBL" id="UFXQ01000001">
    <property type="protein sequence ID" value="STC68486.1"/>
    <property type="molecule type" value="Genomic_DNA"/>
</dbReference>
<reference evidence="3 4" key="1">
    <citation type="submission" date="2018-06" db="EMBL/GenBank/DDBJ databases">
        <authorList>
            <consortium name="Pathogen Informatics"/>
            <person name="Doyle S."/>
        </authorList>
    </citation>
    <scope>NUCLEOTIDE SEQUENCE [LARGE SCALE GENOMIC DNA]</scope>
    <source>
        <strain evidence="3 4">NCTC11862</strain>
    </source>
</reference>
<dbReference type="InterPro" id="IPR009003">
    <property type="entry name" value="Peptidase_S1_PA"/>
</dbReference>
<evidence type="ECO:0000313" key="4">
    <source>
        <dbReference type="Proteomes" id="UP000254467"/>
    </source>
</evidence>
<dbReference type="InterPro" id="IPR043504">
    <property type="entry name" value="Peptidase_S1_PA_chymotrypsin"/>
</dbReference>
<dbReference type="PROSITE" id="PS00135">
    <property type="entry name" value="TRYPSIN_SER"/>
    <property type="match status" value="1"/>
</dbReference>
<dbReference type="GO" id="GO:0004252">
    <property type="term" value="F:serine-type endopeptidase activity"/>
    <property type="evidence" value="ECO:0007669"/>
    <property type="project" value="InterPro"/>
</dbReference>
<keyword evidence="1" id="KW-1133">Transmembrane helix</keyword>
<protein>
    <submittedName>
        <fullName evidence="3">Putative secreted protein</fullName>
    </submittedName>
</protein>
<evidence type="ECO:0000259" key="2">
    <source>
        <dbReference type="Pfam" id="PF00089"/>
    </source>
</evidence>
<dbReference type="RefSeq" id="WP_244911201.1">
    <property type="nucleotide sequence ID" value="NZ_UFXQ01000001.1"/>
</dbReference>
<name>A0A376CJ15_9CORY</name>
<dbReference type="Pfam" id="PF00089">
    <property type="entry name" value="Trypsin"/>
    <property type="match status" value="1"/>
</dbReference>
<evidence type="ECO:0000256" key="1">
    <source>
        <dbReference type="SAM" id="Phobius"/>
    </source>
</evidence>
<dbReference type="Proteomes" id="UP000254467">
    <property type="component" value="Unassembled WGS sequence"/>
</dbReference>
<dbReference type="Gene3D" id="2.40.10.10">
    <property type="entry name" value="Trypsin-like serine proteases"/>
    <property type="match status" value="2"/>
</dbReference>
<dbReference type="STRING" id="35756.GCA_001044155_01516"/>
<evidence type="ECO:0000313" key="3">
    <source>
        <dbReference type="EMBL" id="STC68486.1"/>
    </source>
</evidence>
<accession>A0A376CJ15</accession>
<dbReference type="GO" id="GO:0006508">
    <property type="term" value="P:proteolysis"/>
    <property type="evidence" value="ECO:0007669"/>
    <property type="project" value="InterPro"/>
</dbReference>
<dbReference type="PROSITE" id="PS00134">
    <property type="entry name" value="TRYPSIN_HIS"/>
    <property type="match status" value="1"/>
</dbReference>
<sequence>MSAARHRAGGDQSGDRLTLWTALAVVVAFVVAIVVWLGVSTHDKTTPTAEEAAAMQAAQTPPPVNPDIIPESTVLSPAVAPWAPGTLIQSTSFYPEPGEPFTAQSCTVAFSFTGEDGRAYAVTAGHCGNVGDLVWPTNATTARDYRVEVGTYVYSGMHSDDLYDGYKVDIGIIEITDTERFMDVVGDPIPTGLVRELHTELVDVCKTGGTTGYTCGQFDHPDGVQIVTNDDGSTIETTGDLATVCAAKGDSGGPVFTEVNGRAAIIGVVSGTEAGLNVDDCASEEGQNMIMAYTNMDATFDVINRVVPDAAWVEQPW</sequence>
<proteinExistence type="predicted"/>
<dbReference type="SUPFAM" id="SSF50494">
    <property type="entry name" value="Trypsin-like serine proteases"/>
    <property type="match status" value="1"/>
</dbReference>
<dbReference type="AlphaFoldDB" id="A0A376CJ15"/>
<keyword evidence="1" id="KW-0472">Membrane</keyword>
<keyword evidence="1" id="KW-0812">Transmembrane</keyword>
<feature type="domain" description="Peptidase S1" evidence="2">
    <location>
        <begin position="120"/>
        <end position="272"/>
    </location>
</feature>
<feature type="transmembrane region" description="Helical" evidence="1">
    <location>
        <begin position="20"/>
        <end position="39"/>
    </location>
</feature>
<keyword evidence="4" id="KW-1185">Reference proteome</keyword>
<organism evidence="3 4">
    <name type="scientific">Corynebacterium pilosum</name>
    <dbReference type="NCBI Taxonomy" id="35756"/>
    <lineage>
        <taxon>Bacteria</taxon>
        <taxon>Bacillati</taxon>
        <taxon>Actinomycetota</taxon>
        <taxon>Actinomycetes</taxon>
        <taxon>Mycobacteriales</taxon>
        <taxon>Corynebacteriaceae</taxon>
        <taxon>Corynebacterium</taxon>
    </lineage>
</organism>
<dbReference type="InterPro" id="IPR018114">
    <property type="entry name" value="TRYPSIN_HIS"/>
</dbReference>
<dbReference type="InterPro" id="IPR033116">
    <property type="entry name" value="TRYPSIN_SER"/>
</dbReference>